<gene>
    <name evidence="7" type="ORF">FHR84_001102</name>
</gene>
<dbReference type="AlphaFoldDB" id="A0A852YUW5"/>
<keyword evidence="2 5" id="KW-0812">Transmembrane</keyword>
<evidence type="ECO:0000256" key="2">
    <source>
        <dbReference type="ARBA" id="ARBA00022692"/>
    </source>
</evidence>
<keyword evidence="3 5" id="KW-1133">Transmembrane helix</keyword>
<sequence>MGHPGEPPEPPPGLQTERTTLAWLRTALTFLVGALVLLKLVAHTRPRLAVGAACVLLPVAGVVSGLAVLRHHSGNREHEPRPLVDGTLPAGITLLAVLVAALGALYVLAG</sequence>
<dbReference type="GO" id="GO:0012505">
    <property type="term" value="C:endomembrane system"/>
    <property type="evidence" value="ECO:0007669"/>
    <property type="project" value="UniProtKB-SubCell"/>
</dbReference>
<dbReference type="Proteomes" id="UP000548304">
    <property type="component" value="Unassembled WGS sequence"/>
</dbReference>
<dbReference type="EMBL" id="JACBYW010000001">
    <property type="protein sequence ID" value="NYH77788.1"/>
    <property type="molecule type" value="Genomic_DNA"/>
</dbReference>
<protein>
    <submittedName>
        <fullName evidence="7">Putative membrane protein</fullName>
    </submittedName>
</protein>
<organism evidence="7 8">
    <name type="scientific">Actinopolyspora biskrensis</name>
    <dbReference type="NCBI Taxonomy" id="1470178"/>
    <lineage>
        <taxon>Bacteria</taxon>
        <taxon>Bacillati</taxon>
        <taxon>Actinomycetota</taxon>
        <taxon>Actinomycetes</taxon>
        <taxon>Actinopolysporales</taxon>
        <taxon>Actinopolysporaceae</taxon>
        <taxon>Actinopolyspora</taxon>
    </lineage>
</organism>
<evidence type="ECO:0000313" key="8">
    <source>
        <dbReference type="Proteomes" id="UP000548304"/>
    </source>
</evidence>
<evidence type="ECO:0000256" key="3">
    <source>
        <dbReference type="ARBA" id="ARBA00022989"/>
    </source>
</evidence>
<comment type="caution">
    <text evidence="7">The sequence shown here is derived from an EMBL/GenBank/DDBJ whole genome shotgun (WGS) entry which is preliminary data.</text>
</comment>
<reference evidence="7 8" key="1">
    <citation type="submission" date="2020-07" db="EMBL/GenBank/DDBJ databases">
        <title>Genomic Encyclopedia of Type Strains, Phase III (KMG-III): the genomes of soil and plant-associated and newly described type strains.</title>
        <authorList>
            <person name="Whitman W."/>
        </authorList>
    </citation>
    <scope>NUCLEOTIDE SEQUENCE [LARGE SCALE GENOMIC DNA]</scope>
    <source>
        <strain evidence="7 8">CECT 8576</strain>
    </source>
</reference>
<evidence type="ECO:0000256" key="4">
    <source>
        <dbReference type="ARBA" id="ARBA00023136"/>
    </source>
</evidence>
<evidence type="ECO:0000256" key="5">
    <source>
        <dbReference type="SAM" id="Phobius"/>
    </source>
</evidence>
<proteinExistence type="predicted"/>
<feature type="transmembrane region" description="Helical" evidence="5">
    <location>
        <begin position="20"/>
        <end position="41"/>
    </location>
</feature>
<dbReference type="InterPro" id="IPR003807">
    <property type="entry name" value="DUF202"/>
</dbReference>
<keyword evidence="8" id="KW-1185">Reference proteome</keyword>
<evidence type="ECO:0000256" key="1">
    <source>
        <dbReference type="ARBA" id="ARBA00004127"/>
    </source>
</evidence>
<name>A0A852YUW5_9ACTN</name>
<feature type="domain" description="DUF202" evidence="6">
    <location>
        <begin position="12"/>
        <end position="73"/>
    </location>
</feature>
<dbReference type="RefSeq" id="WP_179534253.1">
    <property type="nucleotide sequence ID" value="NZ_JACBYW010000001.1"/>
</dbReference>
<keyword evidence="4 5" id="KW-0472">Membrane</keyword>
<evidence type="ECO:0000259" key="6">
    <source>
        <dbReference type="Pfam" id="PF02656"/>
    </source>
</evidence>
<dbReference type="Pfam" id="PF02656">
    <property type="entry name" value="DUF202"/>
    <property type="match status" value="1"/>
</dbReference>
<feature type="transmembrane region" description="Helical" evidence="5">
    <location>
        <begin position="88"/>
        <end position="109"/>
    </location>
</feature>
<accession>A0A852YUW5</accession>
<evidence type="ECO:0000313" key="7">
    <source>
        <dbReference type="EMBL" id="NYH77788.1"/>
    </source>
</evidence>
<comment type="subcellular location">
    <subcellularLocation>
        <location evidence="1">Endomembrane system</location>
        <topology evidence="1">Multi-pass membrane protein</topology>
    </subcellularLocation>
</comment>
<feature type="transmembrane region" description="Helical" evidence="5">
    <location>
        <begin position="48"/>
        <end position="68"/>
    </location>
</feature>